<dbReference type="KEGG" id="cgt:cgR_2245"/>
<reference evidence="1" key="1">
    <citation type="journal article" date="2007" name="Microbiology">
        <title>Comparative analysis of the Corynebacterium glutamicum group and complete genome sequence of strain R.</title>
        <authorList>
            <person name="Yukawa H."/>
            <person name="Omumasaba C.A."/>
            <person name="Nonaka H."/>
            <person name="Kos P."/>
            <person name="Okai N."/>
            <person name="Suzuki N."/>
            <person name="Suda M."/>
            <person name="Tsuge Y."/>
            <person name="Watanabe J."/>
            <person name="Ikeda Y."/>
            <person name="Vertes A.A."/>
            <person name="Inui M."/>
        </authorList>
    </citation>
    <scope>NUCLEOTIDE SEQUENCE</scope>
    <source>
        <strain evidence="1">R</strain>
    </source>
</reference>
<name>A0AB72VCK2_CORGB</name>
<dbReference type="EMBL" id="AP009044">
    <property type="protein sequence ID" value="BAF55249.1"/>
    <property type="molecule type" value="Genomic_DNA"/>
</dbReference>
<sequence length="132" mass="13810">MLYITQSPQKNPKNKKLPLTFPKGKQGAVLNSLSECDLSVNSLGLDDVHQATVALGGELDSASLQCEESVVATATNILTWVELGAALTNKDLACGNLLTTETLDAKALSLGITTVAGARCTLLVCHVVIPSF</sequence>
<dbReference type="AlphaFoldDB" id="A0AB72VCK2"/>
<gene>
    <name evidence="1" type="ordered locus">cgR_2245</name>
</gene>
<dbReference type="Proteomes" id="UP000006698">
    <property type="component" value="Chromosome"/>
</dbReference>
<protein>
    <submittedName>
        <fullName evidence="1">Uncharacterized protein</fullName>
    </submittedName>
</protein>
<organism evidence="1">
    <name type="scientific">Corynebacterium glutamicum (strain R)</name>
    <dbReference type="NCBI Taxonomy" id="340322"/>
    <lineage>
        <taxon>Bacteria</taxon>
        <taxon>Bacillati</taxon>
        <taxon>Actinomycetota</taxon>
        <taxon>Actinomycetes</taxon>
        <taxon>Mycobacteriales</taxon>
        <taxon>Corynebacteriaceae</taxon>
        <taxon>Corynebacterium</taxon>
    </lineage>
</organism>
<proteinExistence type="predicted"/>
<evidence type="ECO:0000313" key="1">
    <source>
        <dbReference type="EMBL" id="BAF55249.1"/>
    </source>
</evidence>
<accession>A0AB72VCK2</accession>